<gene>
    <name evidence="4" type="ORF">HK097_004091</name>
</gene>
<accession>A0AAD5S2Q5</accession>
<keyword evidence="1" id="KW-0175">Coiled coil</keyword>
<evidence type="ECO:0000259" key="3">
    <source>
        <dbReference type="Pfam" id="PF09073"/>
    </source>
</evidence>
<evidence type="ECO:0000313" key="5">
    <source>
        <dbReference type="Proteomes" id="UP001212841"/>
    </source>
</evidence>
<comment type="caution">
    <text evidence="4">The sequence shown here is derived from an EMBL/GenBank/DDBJ whole genome shotgun (WGS) entry which is preliminary data.</text>
</comment>
<dbReference type="Proteomes" id="UP001212841">
    <property type="component" value="Unassembled WGS sequence"/>
</dbReference>
<proteinExistence type="predicted"/>
<dbReference type="EMBL" id="JADGJD010002001">
    <property type="protein sequence ID" value="KAJ3035845.1"/>
    <property type="molecule type" value="Genomic_DNA"/>
</dbReference>
<dbReference type="GO" id="GO:0005634">
    <property type="term" value="C:nucleus"/>
    <property type="evidence" value="ECO:0007669"/>
    <property type="project" value="TreeGrafter"/>
</dbReference>
<protein>
    <recommendedName>
        <fullName evidence="3">Bud22 domain-containing protein</fullName>
    </recommendedName>
</protein>
<evidence type="ECO:0000313" key="4">
    <source>
        <dbReference type="EMBL" id="KAJ3035845.1"/>
    </source>
</evidence>
<feature type="compositionally biased region" description="Polar residues" evidence="2">
    <location>
        <begin position="248"/>
        <end position="262"/>
    </location>
</feature>
<dbReference type="InterPro" id="IPR037393">
    <property type="entry name" value="Bud22/SRFB1"/>
</dbReference>
<feature type="domain" description="Bud22" evidence="3">
    <location>
        <begin position="227"/>
        <end position="406"/>
    </location>
</feature>
<sequence length="460" mass="50264">MEDDNLSLSEIEQSDYDNDDVVLSGEDADVYSMASASDIDEDVISTLKAAAAKPVRQVTVPEWSKVEDKVRKKLHHVRKELKKCVKKGKAFETQKLVKKVRFARTKAEQSDGVPADVKLNREKELQKLQSDLDLIKQSNLDAVTHHALLSHISTLSPDTLPHTSQILNLLNQADQTSHKSLNGSARPPLSKTDLRVQTSKAVQDGLAESVAELHRVILGHKKPKPKKTQPAASSSTSAKRKNPPPQTPSDQYSDTEPTQKNASSTFITSLSGDISDISISDYDGSDIEGSVDYDISDDQSGGGRDGGKNGKKGKKEKNRMGQRARREKWEKMYGNRAKHVQESERQSLIERFNPTPSSSSSSSRKTQHSSKKQKTSDSTESLHPSWQAKKAQKASAVPFAGKKMVFGEGDEGAKGGSGGGGAGEKKEELHPSWEAKRKAKEALKASMSSAKPKKIVFGDD</sequence>
<dbReference type="AlphaFoldDB" id="A0AAD5S2Q5"/>
<feature type="compositionally biased region" description="Basic and acidic residues" evidence="2">
    <location>
        <begin position="327"/>
        <end position="348"/>
    </location>
</feature>
<feature type="region of interest" description="Disordered" evidence="2">
    <location>
        <begin position="217"/>
        <end position="262"/>
    </location>
</feature>
<keyword evidence="5" id="KW-1185">Reference proteome</keyword>
<dbReference type="GO" id="GO:0030686">
    <property type="term" value="C:90S preribosome"/>
    <property type="evidence" value="ECO:0007669"/>
    <property type="project" value="TreeGrafter"/>
</dbReference>
<dbReference type="InterPro" id="IPR015158">
    <property type="entry name" value="Bud22_dom"/>
</dbReference>
<dbReference type="PANTHER" id="PTHR23325:SF1">
    <property type="entry name" value="SERUM RESPONSE FACTOR-BINDING PROTEIN 1"/>
    <property type="match status" value="1"/>
</dbReference>
<dbReference type="Pfam" id="PF09073">
    <property type="entry name" value="BUD22"/>
    <property type="match status" value="1"/>
</dbReference>
<dbReference type="PANTHER" id="PTHR23325">
    <property type="entry name" value="SERUM RESPONSE FACTOR-BINDING"/>
    <property type="match status" value="1"/>
</dbReference>
<feature type="region of interest" description="Disordered" evidence="2">
    <location>
        <begin position="177"/>
        <end position="197"/>
    </location>
</feature>
<feature type="region of interest" description="Disordered" evidence="2">
    <location>
        <begin position="289"/>
        <end position="395"/>
    </location>
</feature>
<feature type="compositionally biased region" description="Low complexity" evidence="2">
    <location>
        <begin position="355"/>
        <end position="364"/>
    </location>
</feature>
<feature type="compositionally biased region" description="Basic and acidic residues" evidence="2">
    <location>
        <begin position="423"/>
        <end position="443"/>
    </location>
</feature>
<feature type="compositionally biased region" description="Basic residues" evidence="2">
    <location>
        <begin position="309"/>
        <end position="326"/>
    </location>
</feature>
<feature type="region of interest" description="Disordered" evidence="2">
    <location>
        <begin position="407"/>
        <end position="460"/>
    </location>
</feature>
<feature type="compositionally biased region" description="Basic residues" evidence="2">
    <location>
        <begin position="217"/>
        <end position="227"/>
    </location>
</feature>
<evidence type="ECO:0000256" key="1">
    <source>
        <dbReference type="ARBA" id="ARBA00023054"/>
    </source>
</evidence>
<reference evidence="4" key="1">
    <citation type="submission" date="2020-05" db="EMBL/GenBank/DDBJ databases">
        <title>Phylogenomic resolution of chytrid fungi.</title>
        <authorList>
            <person name="Stajich J.E."/>
            <person name="Amses K."/>
            <person name="Simmons R."/>
            <person name="Seto K."/>
            <person name="Myers J."/>
            <person name="Bonds A."/>
            <person name="Quandt C.A."/>
            <person name="Barry K."/>
            <person name="Liu P."/>
            <person name="Grigoriev I."/>
            <person name="Longcore J.E."/>
            <person name="James T.Y."/>
        </authorList>
    </citation>
    <scope>NUCLEOTIDE SEQUENCE</scope>
    <source>
        <strain evidence="4">JEL0318</strain>
    </source>
</reference>
<name>A0AAD5S2Q5_9FUNG</name>
<organism evidence="4 5">
    <name type="scientific">Rhizophlyctis rosea</name>
    <dbReference type="NCBI Taxonomy" id="64517"/>
    <lineage>
        <taxon>Eukaryota</taxon>
        <taxon>Fungi</taxon>
        <taxon>Fungi incertae sedis</taxon>
        <taxon>Chytridiomycota</taxon>
        <taxon>Chytridiomycota incertae sedis</taxon>
        <taxon>Chytridiomycetes</taxon>
        <taxon>Rhizophlyctidales</taxon>
        <taxon>Rhizophlyctidaceae</taxon>
        <taxon>Rhizophlyctis</taxon>
    </lineage>
</organism>
<dbReference type="GO" id="GO:0030490">
    <property type="term" value="P:maturation of SSU-rRNA"/>
    <property type="evidence" value="ECO:0007669"/>
    <property type="project" value="TreeGrafter"/>
</dbReference>
<evidence type="ECO:0000256" key="2">
    <source>
        <dbReference type="SAM" id="MobiDB-lite"/>
    </source>
</evidence>